<dbReference type="RefSeq" id="WP_162125509.1">
    <property type="nucleotide sequence ID" value="NZ_PDWK01000105.1"/>
</dbReference>
<sequence length="219" mass="24129">MSTPASGRLPARRFDLAVFDLDGTLADSFAFFVTCHNRLARRHRFRPVAGHEMEMLRGWNPRRIMRHTGLPAWRLPWVARDFRRLMQEEGQAIACFPGVRDALHDLHARGVRLALVTSNSEANGRRILGEDVWGLLAHMECGASLFGKARRLRRVLARTGVAAVRAVYVGDPTSDAEAARQAGMAFAAVAWGYASAAALQACQPDVWLQDVADLQGLAG</sequence>
<dbReference type="SFLD" id="SFLDS00003">
    <property type="entry name" value="Haloacid_Dehalogenase"/>
    <property type="match status" value="1"/>
</dbReference>
<dbReference type="GO" id="GO:0005829">
    <property type="term" value="C:cytosol"/>
    <property type="evidence" value="ECO:0007669"/>
    <property type="project" value="TreeGrafter"/>
</dbReference>
<dbReference type="AlphaFoldDB" id="A0A921NYM1"/>
<dbReference type="Proteomes" id="UP000717981">
    <property type="component" value="Unassembled WGS sequence"/>
</dbReference>
<name>A0A921NYM1_9GAMM</name>
<dbReference type="InterPro" id="IPR023214">
    <property type="entry name" value="HAD_sf"/>
</dbReference>
<dbReference type="OrthoDB" id="9792518at2"/>
<evidence type="ECO:0000313" key="1">
    <source>
        <dbReference type="EMBL" id="KAF1684677.1"/>
    </source>
</evidence>
<accession>A0A921NYM1</accession>
<organism evidence="1 2">
    <name type="scientific">Pseudoxanthomonas taiwanensis</name>
    <dbReference type="NCBI Taxonomy" id="176598"/>
    <lineage>
        <taxon>Bacteria</taxon>
        <taxon>Pseudomonadati</taxon>
        <taxon>Pseudomonadota</taxon>
        <taxon>Gammaproteobacteria</taxon>
        <taxon>Lysobacterales</taxon>
        <taxon>Lysobacteraceae</taxon>
        <taxon>Pseudoxanthomonas</taxon>
    </lineage>
</organism>
<dbReference type="PANTHER" id="PTHR43434:SF13">
    <property type="entry name" value="PHOSPHOGLYCOLATE PHOSPHATASE"/>
    <property type="match status" value="1"/>
</dbReference>
<evidence type="ECO:0000313" key="2">
    <source>
        <dbReference type="Proteomes" id="UP000717981"/>
    </source>
</evidence>
<dbReference type="InterPro" id="IPR050155">
    <property type="entry name" value="HAD-like_hydrolase_sf"/>
</dbReference>
<dbReference type="SUPFAM" id="SSF56784">
    <property type="entry name" value="HAD-like"/>
    <property type="match status" value="1"/>
</dbReference>
<gene>
    <name evidence="1" type="ORF">CR938_13585</name>
</gene>
<dbReference type="Pfam" id="PF13419">
    <property type="entry name" value="HAD_2"/>
    <property type="match status" value="1"/>
</dbReference>
<protein>
    <submittedName>
        <fullName evidence="1">Haloacid dehalogenase</fullName>
    </submittedName>
</protein>
<dbReference type="GO" id="GO:0006281">
    <property type="term" value="P:DNA repair"/>
    <property type="evidence" value="ECO:0007669"/>
    <property type="project" value="TreeGrafter"/>
</dbReference>
<dbReference type="Gene3D" id="1.10.150.240">
    <property type="entry name" value="Putative phosphatase, domain 2"/>
    <property type="match status" value="1"/>
</dbReference>
<reference evidence="1" key="1">
    <citation type="submission" date="2017-10" db="EMBL/GenBank/DDBJ databases">
        <title>Whole genome sequencing of members of genus Pseudoxanthomonas.</title>
        <authorList>
            <person name="Kumar S."/>
            <person name="Bansal K."/>
            <person name="Kaur A."/>
            <person name="Patil P."/>
            <person name="Sharma S."/>
            <person name="Patil P.B."/>
        </authorList>
    </citation>
    <scope>NUCLEOTIDE SEQUENCE</scope>
    <source>
        <strain evidence="1">DSM 22914</strain>
    </source>
</reference>
<dbReference type="SFLD" id="SFLDG01129">
    <property type="entry name" value="C1.5:_HAD__Beta-PGM__Phosphata"/>
    <property type="match status" value="1"/>
</dbReference>
<dbReference type="Gene3D" id="3.40.50.1000">
    <property type="entry name" value="HAD superfamily/HAD-like"/>
    <property type="match status" value="1"/>
</dbReference>
<dbReference type="InterPro" id="IPR023198">
    <property type="entry name" value="PGP-like_dom2"/>
</dbReference>
<comment type="caution">
    <text evidence="1">The sequence shown here is derived from an EMBL/GenBank/DDBJ whole genome shotgun (WGS) entry which is preliminary data.</text>
</comment>
<dbReference type="GO" id="GO:0008967">
    <property type="term" value="F:phosphoglycolate phosphatase activity"/>
    <property type="evidence" value="ECO:0007669"/>
    <property type="project" value="TreeGrafter"/>
</dbReference>
<dbReference type="InterPro" id="IPR041492">
    <property type="entry name" value="HAD_2"/>
</dbReference>
<proteinExistence type="predicted"/>
<keyword evidence="2" id="KW-1185">Reference proteome</keyword>
<dbReference type="EMBL" id="PDWK01000105">
    <property type="protein sequence ID" value="KAF1684677.1"/>
    <property type="molecule type" value="Genomic_DNA"/>
</dbReference>
<dbReference type="PANTHER" id="PTHR43434">
    <property type="entry name" value="PHOSPHOGLYCOLATE PHOSPHATASE"/>
    <property type="match status" value="1"/>
</dbReference>
<dbReference type="InterPro" id="IPR036412">
    <property type="entry name" value="HAD-like_sf"/>
</dbReference>